<dbReference type="PANTHER" id="PTHR43420">
    <property type="entry name" value="ACETYLTRANSFERASE"/>
    <property type="match status" value="1"/>
</dbReference>
<name>A0A0R1H1T1_9LACO</name>
<evidence type="ECO:0000256" key="2">
    <source>
        <dbReference type="ARBA" id="ARBA00022490"/>
    </source>
</evidence>
<keyword evidence="8" id="KW-1185">Reference proteome</keyword>
<evidence type="ECO:0000256" key="5">
    <source>
        <dbReference type="RuleBase" id="RU363094"/>
    </source>
</evidence>
<dbReference type="InterPro" id="IPR016181">
    <property type="entry name" value="Acyl_CoA_acyltransferase"/>
</dbReference>
<keyword evidence="4" id="KW-0012">Acyltransferase</keyword>
<comment type="function">
    <text evidence="5">Acetylates the N-terminal alanine of ribosomal protein bS18.</text>
</comment>
<evidence type="ECO:0000313" key="8">
    <source>
        <dbReference type="Proteomes" id="UP000051461"/>
    </source>
</evidence>
<dbReference type="Pfam" id="PF00583">
    <property type="entry name" value="Acetyltransf_1"/>
    <property type="match status" value="1"/>
</dbReference>
<dbReference type="PROSITE" id="PS51186">
    <property type="entry name" value="GNAT"/>
    <property type="match status" value="1"/>
</dbReference>
<keyword evidence="2 5" id="KW-0963">Cytoplasm</keyword>
<dbReference type="EC" id="2.3.1.266" evidence="5"/>
<evidence type="ECO:0000256" key="3">
    <source>
        <dbReference type="ARBA" id="ARBA00022679"/>
    </source>
</evidence>
<evidence type="ECO:0000256" key="1">
    <source>
        <dbReference type="ARBA" id="ARBA00005395"/>
    </source>
</evidence>
<dbReference type="Gene3D" id="3.40.630.30">
    <property type="match status" value="1"/>
</dbReference>
<dbReference type="SUPFAM" id="SSF55729">
    <property type="entry name" value="Acyl-CoA N-acyltransferases (Nat)"/>
    <property type="match status" value="1"/>
</dbReference>
<dbReference type="GO" id="GO:0008999">
    <property type="term" value="F:protein-N-terminal-alanine acetyltransferase activity"/>
    <property type="evidence" value="ECO:0007669"/>
    <property type="project" value="UniProtKB-EC"/>
</dbReference>
<evidence type="ECO:0000256" key="4">
    <source>
        <dbReference type="ARBA" id="ARBA00023315"/>
    </source>
</evidence>
<organism evidence="7 8">
    <name type="scientific">Loigolactobacillus bifermentans DSM 20003</name>
    <dbReference type="NCBI Taxonomy" id="1423726"/>
    <lineage>
        <taxon>Bacteria</taxon>
        <taxon>Bacillati</taxon>
        <taxon>Bacillota</taxon>
        <taxon>Bacilli</taxon>
        <taxon>Lactobacillales</taxon>
        <taxon>Lactobacillaceae</taxon>
        <taxon>Loigolactobacillus</taxon>
    </lineage>
</organism>
<dbReference type="InterPro" id="IPR006464">
    <property type="entry name" value="AcTrfase_RimI/Ard1"/>
</dbReference>
<dbReference type="NCBIfam" id="TIGR01575">
    <property type="entry name" value="rimI"/>
    <property type="match status" value="1"/>
</dbReference>
<dbReference type="RefSeq" id="WP_057903734.1">
    <property type="nucleotide sequence ID" value="NZ_AZDA01000018.1"/>
</dbReference>
<feature type="domain" description="N-acetyltransferase" evidence="6">
    <location>
        <begin position="10"/>
        <end position="152"/>
    </location>
</feature>
<accession>A0A0R1H1T1</accession>
<dbReference type="Proteomes" id="UP000051461">
    <property type="component" value="Unassembled WGS sequence"/>
</dbReference>
<comment type="caution">
    <text evidence="7">The sequence shown here is derived from an EMBL/GenBank/DDBJ whole genome shotgun (WGS) entry which is preliminary data.</text>
</comment>
<comment type="subcellular location">
    <subcellularLocation>
        <location evidence="5">Cytoplasm</location>
    </subcellularLocation>
</comment>
<dbReference type="AlphaFoldDB" id="A0A0R1H1T1"/>
<dbReference type="STRING" id="1423726.FC07_GL001075"/>
<dbReference type="PATRIC" id="fig|1423726.3.peg.1113"/>
<comment type="similarity">
    <text evidence="1 5">Belongs to the acetyltransferase family. RimI subfamily.</text>
</comment>
<evidence type="ECO:0000313" key="7">
    <source>
        <dbReference type="EMBL" id="KRK40216.1"/>
    </source>
</evidence>
<gene>
    <name evidence="7" type="ORF">FC07_GL001075</name>
</gene>
<evidence type="ECO:0000259" key="6">
    <source>
        <dbReference type="PROSITE" id="PS51186"/>
    </source>
</evidence>
<dbReference type="InterPro" id="IPR000182">
    <property type="entry name" value="GNAT_dom"/>
</dbReference>
<dbReference type="GO" id="GO:0005737">
    <property type="term" value="C:cytoplasm"/>
    <property type="evidence" value="ECO:0007669"/>
    <property type="project" value="UniProtKB-SubCell"/>
</dbReference>
<comment type="catalytic activity">
    <reaction evidence="5">
        <text>N-terminal L-alanyl-[ribosomal protein bS18] + acetyl-CoA = N-terminal N(alpha)-acetyl-L-alanyl-[ribosomal protein bS18] + CoA + H(+)</text>
        <dbReference type="Rhea" id="RHEA:43756"/>
        <dbReference type="Rhea" id="RHEA-COMP:10676"/>
        <dbReference type="Rhea" id="RHEA-COMP:10677"/>
        <dbReference type="ChEBI" id="CHEBI:15378"/>
        <dbReference type="ChEBI" id="CHEBI:57287"/>
        <dbReference type="ChEBI" id="CHEBI:57288"/>
        <dbReference type="ChEBI" id="CHEBI:64718"/>
        <dbReference type="ChEBI" id="CHEBI:83683"/>
        <dbReference type="EC" id="2.3.1.266"/>
    </reaction>
</comment>
<dbReference type="EMBL" id="AZDA01000018">
    <property type="protein sequence ID" value="KRK40216.1"/>
    <property type="molecule type" value="Genomic_DNA"/>
</dbReference>
<dbReference type="PANTHER" id="PTHR43420:SF44">
    <property type="entry name" value="ACETYLTRANSFERASE YPEA"/>
    <property type="match status" value="1"/>
</dbReference>
<proteinExistence type="inferred from homology"/>
<dbReference type="InterPro" id="IPR050680">
    <property type="entry name" value="YpeA/RimI_acetyltransf"/>
</dbReference>
<dbReference type="CDD" id="cd04301">
    <property type="entry name" value="NAT_SF"/>
    <property type="match status" value="1"/>
</dbReference>
<dbReference type="OrthoDB" id="9794566at2"/>
<reference evidence="7 8" key="1">
    <citation type="journal article" date="2015" name="Genome Announc.">
        <title>Expanding the biotechnology potential of lactobacilli through comparative genomics of 213 strains and associated genera.</title>
        <authorList>
            <person name="Sun Z."/>
            <person name="Harris H.M."/>
            <person name="McCann A."/>
            <person name="Guo C."/>
            <person name="Argimon S."/>
            <person name="Zhang W."/>
            <person name="Yang X."/>
            <person name="Jeffery I.B."/>
            <person name="Cooney J.C."/>
            <person name="Kagawa T.F."/>
            <person name="Liu W."/>
            <person name="Song Y."/>
            <person name="Salvetti E."/>
            <person name="Wrobel A."/>
            <person name="Rasinkangas P."/>
            <person name="Parkhill J."/>
            <person name="Rea M.C."/>
            <person name="O'Sullivan O."/>
            <person name="Ritari J."/>
            <person name="Douillard F.P."/>
            <person name="Paul Ross R."/>
            <person name="Yang R."/>
            <person name="Briner A.E."/>
            <person name="Felis G.E."/>
            <person name="de Vos W.M."/>
            <person name="Barrangou R."/>
            <person name="Klaenhammer T.R."/>
            <person name="Caufield P.W."/>
            <person name="Cui Y."/>
            <person name="Zhang H."/>
            <person name="O'Toole P.W."/>
        </authorList>
    </citation>
    <scope>NUCLEOTIDE SEQUENCE [LARGE SCALE GENOMIC DNA]</scope>
    <source>
        <strain evidence="7 8">DSM 20003</strain>
    </source>
</reference>
<sequence>MKIWQPEKTLLIAQAETLAATCYHLAMAGYRDGSPWSVATFTSNLQAAQQHYLFLKQGDTLCGFLSYSQVLDEIEITNIVVAPAWQQQGWAWFLWQEWLASLPSAQLFLEVRASNTPAYQLYQKLGFTVIGRRKAYYQVPVEDAILMKKEWKVQ</sequence>
<protein>
    <recommendedName>
        <fullName evidence="5">[Ribosomal protein bS18]-alanine N-acetyltransferase</fullName>
        <ecNumber evidence="5">2.3.1.266</ecNumber>
    </recommendedName>
</protein>
<keyword evidence="3 7" id="KW-0808">Transferase</keyword>